<dbReference type="EMBL" id="SIXF01000009">
    <property type="protein sequence ID" value="TBO42208.1"/>
    <property type="molecule type" value="Genomic_DNA"/>
</dbReference>
<dbReference type="OrthoDB" id="9792687at2"/>
<reference evidence="3 4" key="1">
    <citation type="submission" date="2019-02" db="EMBL/GenBank/DDBJ databases">
        <title>Pedobacter kyonggii whole genome sequence analysis.</title>
        <authorList>
            <person name="Dahal R.H."/>
        </authorList>
    </citation>
    <scope>NUCLEOTIDE SEQUENCE [LARGE SCALE GENOMIC DNA]</scope>
    <source>
        <strain evidence="3 4">K-4-11-1</strain>
    </source>
</reference>
<dbReference type="AlphaFoldDB" id="A0A4Q9HCR5"/>
<evidence type="ECO:0000313" key="3">
    <source>
        <dbReference type="EMBL" id="TBO42208.1"/>
    </source>
</evidence>
<organism evidence="3 4">
    <name type="scientific">Pedobacter kyonggii</name>
    <dbReference type="NCBI Taxonomy" id="1926871"/>
    <lineage>
        <taxon>Bacteria</taxon>
        <taxon>Pseudomonadati</taxon>
        <taxon>Bacteroidota</taxon>
        <taxon>Sphingobacteriia</taxon>
        <taxon>Sphingobacteriales</taxon>
        <taxon>Sphingobacteriaceae</taxon>
        <taxon>Pedobacter</taxon>
    </lineage>
</organism>
<proteinExistence type="predicted"/>
<evidence type="ECO:0000259" key="2">
    <source>
        <dbReference type="Pfam" id="PF18818"/>
    </source>
</evidence>
<evidence type="ECO:0000259" key="1">
    <source>
        <dbReference type="Pfam" id="PF08401"/>
    </source>
</evidence>
<name>A0A4Q9HCR5_9SPHI</name>
<dbReference type="RefSeq" id="WP_131030227.1">
    <property type="nucleotide sequence ID" value="NZ_SIXF01000009.1"/>
</dbReference>
<keyword evidence="4" id="KW-1185">Reference proteome</keyword>
<evidence type="ECO:0000313" key="4">
    <source>
        <dbReference type="Proteomes" id="UP000291819"/>
    </source>
</evidence>
<dbReference type="InterPro" id="IPR041459">
    <property type="entry name" value="MPTase-PolyVal"/>
</dbReference>
<dbReference type="InterPro" id="IPR013610">
    <property type="entry name" value="ArdC_N"/>
</dbReference>
<dbReference type="GO" id="GO:0003697">
    <property type="term" value="F:single-stranded DNA binding"/>
    <property type="evidence" value="ECO:0007669"/>
    <property type="project" value="InterPro"/>
</dbReference>
<dbReference type="Pfam" id="PF18818">
    <property type="entry name" value="MPTase-PolyVal"/>
    <property type="match status" value="1"/>
</dbReference>
<dbReference type="Proteomes" id="UP000291819">
    <property type="component" value="Unassembled WGS sequence"/>
</dbReference>
<feature type="domain" description="N-terminal" evidence="1">
    <location>
        <begin position="8"/>
        <end position="102"/>
    </location>
</feature>
<accession>A0A4Q9HCR5</accession>
<comment type="caution">
    <text evidence="3">The sequence shown here is derived from an EMBL/GenBank/DDBJ whole genome shotgun (WGS) entry which is preliminary data.</text>
</comment>
<sequence>MDKQQQPLYVQVAQRLIEQLKAGTSPWQKPWSDEGIQAFSMPYNQQTGQRYKGINAMNLLLSGREDPRWLTFKQAEGAGFRVNRNEKGTLIQFVKTHELKKLLDDKGVPLCDESGNAISERLPLERAIVSNAWVFNAEQMSGLPPLSQSRPVMDWNPIERAEQLIAHSGAQIDHKFIDRAYYHIRYDVITVPDRSQFSSSSGYYATLLHELAHWTGHPSRLDRESLMTSGIEPYAKEEMRAEIASMLIGDELGIGHDPSQHASYVESWVSILEDSPAEIHAASMDAEKIFSFLRDIELKVEKEISVEPGSQQITPQMHSQGLKYLSTGDEISYKGNLYRIQGHLKQGRLRVEQLPSGLQFTLSRSDQLYASLLEVKLGEILQNSARINSKLNGSDQEVLGFPKNRR</sequence>
<dbReference type="Pfam" id="PF08401">
    <property type="entry name" value="ArdcN"/>
    <property type="match status" value="1"/>
</dbReference>
<gene>
    <name evidence="3" type="ORF">EYS08_11825</name>
</gene>
<protein>
    <submittedName>
        <fullName evidence="3">DUF1738 domain-containing protein</fullName>
    </submittedName>
</protein>
<feature type="domain" description="Polyvalent protein metallopeptidase" evidence="2">
    <location>
        <begin position="159"/>
        <end position="283"/>
    </location>
</feature>